<sequence>MLSHLEVKKHWILGTTLVLFFVFGFHFDVWGETTDASVDVITTTSTPVIIQWAVPQNRVGDPGTNDDMLFYLTVRTASNADDVILYTQTDLATTTEAGTYETPILLQGISPGTYDIGIKGGAQLTQILNNVVLGETTTTLNFTQADNSSLKGTRVLLSGDVSGDATSPATLGDDVVNSVDISLLIDALDDTDATGNGIRSNLNQDSAVNSVDLSIMLDNLDAEGDN</sequence>
<comment type="caution">
    <text evidence="1">The sequence shown here is derived from an EMBL/GenBank/DDBJ whole genome shotgun (WGS) entry which is preliminary data.</text>
</comment>
<accession>A0A2H0N418</accession>
<evidence type="ECO:0000313" key="2">
    <source>
        <dbReference type="Proteomes" id="UP000229600"/>
    </source>
</evidence>
<organism evidence="1 2">
    <name type="scientific">Candidatus Magasanikbacteria bacterium CG11_big_fil_rev_8_21_14_0_20_39_34</name>
    <dbReference type="NCBI Taxonomy" id="1974653"/>
    <lineage>
        <taxon>Bacteria</taxon>
        <taxon>Candidatus Magasanikiibacteriota</taxon>
    </lineage>
</organism>
<reference evidence="1 2" key="1">
    <citation type="submission" date="2017-09" db="EMBL/GenBank/DDBJ databases">
        <title>Depth-based differentiation of microbial function through sediment-hosted aquifers and enrichment of novel symbionts in the deep terrestrial subsurface.</title>
        <authorList>
            <person name="Probst A.J."/>
            <person name="Ladd B."/>
            <person name="Jarett J.K."/>
            <person name="Geller-Mcgrath D.E."/>
            <person name="Sieber C.M."/>
            <person name="Emerson J.B."/>
            <person name="Anantharaman K."/>
            <person name="Thomas B.C."/>
            <person name="Malmstrom R."/>
            <person name="Stieglmeier M."/>
            <person name="Klingl A."/>
            <person name="Woyke T."/>
            <person name="Ryan C.M."/>
            <person name="Banfield J.F."/>
        </authorList>
    </citation>
    <scope>NUCLEOTIDE SEQUENCE [LARGE SCALE GENOMIC DNA]</scope>
    <source>
        <strain evidence="1">CG11_big_fil_rev_8_21_14_0_20_39_34</strain>
    </source>
</reference>
<evidence type="ECO:0000313" key="1">
    <source>
        <dbReference type="EMBL" id="PIR03623.1"/>
    </source>
</evidence>
<dbReference type="Gene3D" id="2.60.40.4130">
    <property type="match status" value="1"/>
</dbReference>
<dbReference type="AlphaFoldDB" id="A0A2H0N418"/>
<proteinExistence type="predicted"/>
<gene>
    <name evidence="1" type="ORF">COV59_05550</name>
</gene>
<protein>
    <submittedName>
        <fullName evidence="1">Uncharacterized protein</fullName>
    </submittedName>
</protein>
<dbReference type="Proteomes" id="UP000229600">
    <property type="component" value="Unassembled WGS sequence"/>
</dbReference>
<dbReference type="EMBL" id="PCWN01000011">
    <property type="protein sequence ID" value="PIR03623.1"/>
    <property type="molecule type" value="Genomic_DNA"/>
</dbReference>
<name>A0A2H0N418_9BACT</name>